<keyword evidence="2" id="KW-1185">Reference proteome</keyword>
<evidence type="ECO:0000313" key="1">
    <source>
        <dbReference type="EMBL" id="CAJ0599557.1"/>
    </source>
</evidence>
<dbReference type="AlphaFoldDB" id="A0AA36M7E9"/>
<organism evidence="1 2">
    <name type="scientific">Cylicocyclus nassatus</name>
    <name type="common">Nematode worm</name>
    <dbReference type="NCBI Taxonomy" id="53992"/>
    <lineage>
        <taxon>Eukaryota</taxon>
        <taxon>Metazoa</taxon>
        <taxon>Ecdysozoa</taxon>
        <taxon>Nematoda</taxon>
        <taxon>Chromadorea</taxon>
        <taxon>Rhabditida</taxon>
        <taxon>Rhabditina</taxon>
        <taxon>Rhabditomorpha</taxon>
        <taxon>Strongyloidea</taxon>
        <taxon>Strongylidae</taxon>
        <taxon>Cylicocyclus</taxon>
    </lineage>
</organism>
<protein>
    <submittedName>
        <fullName evidence="1">Uncharacterized protein</fullName>
    </submittedName>
</protein>
<name>A0AA36M7E9_CYLNA</name>
<reference evidence="1" key="1">
    <citation type="submission" date="2023-07" db="EMBL/GenBank/DDBJ databases">
        <authorList>
            <consortium name="CYATHOMIX"/>
        </authorList>
    </citation>
    <scope>NUCLEOTIDE SEQUENCE</scope>
    <source>
        <strain evidence="1">N/A</strain>
    </source>
</reference>
<gene>
    <name evidence="1" type="ORF">CYNAS_LOCUS11540</name>
</gene>
<accession>A0AA36M7E9</accession>
<sequence length="202" mass="22645">MCSADEECTFVRFHESSCTVFGEGDELQKVEAGESVFAYSFETVKAVCGETVTVATPRSLNRELTTMPEVLCDSDPSLKPIAGPAGPFNCMNNGLDWHASPTAILVKDVRGSDDFREFSINVSDMTSWNRQGYVFSSYCQHATYAVAEYYDKNNPTIYFYGVQKQTGLSIEFPPTYFEDTFLLRRNFTVFFVSNVLCPPVTQ</sequence>
<proteinExistence type="predicted"/>
<dbReference type="Proteomes" id="UP001176961">
    <property type="component" value="Unassembled WGS sequence"/>
</dbReference>
<evidence type="ECO:0000313" key="2">
    <source>
        <dbReference type="Proteomes" id="UP001176961"/>
    </source>
</evidence>
<comment type="caution">
    <text evidence="1">The sequence shown here is derived from an EMBL/GenBank/DDBJ whole genome shotgun (WGS) entry which is preliminary data.</text>
</comment>
<dbReference type="EMBL" id="CATQJL010000223">
    <property type="protein sequence ID" value="CAJ0599557.1"/>
    <property type="molecule type" value="Genomic_DNA"/>
</dbReference>